<dbReference type="CDD" id="cd01392">
    <property type="entry name" value="HTH_LacI"/>
    <property type="match status" value="1"/>
</dbReference>
<dbReference type="AlphaFoldDB" id="A0A037ZG69"/>
<evidence type="ECO:0000313" key="6">
    <source>
        <dbReference type="Proteomes" id="UP000026249"/>
    </source>
</evidence>
<dbReference type="SUPFAM" id="SSF53822">
    <property type="entry name" value="Periplasmic binding protein-like I"/>
    <property type="match status" value="1"/>
</dbReference>
<dbReference type="Proteomes" id="UP000026249">
    <property type="component" value="Unassembled WGS sequence"/>
</dbReference>
<protein>
    <recommendedName>
        <fullName evidence="4">HTH lacI-type domain-containing protein</fullName>
    </recommendedName>
</protein>
<accession>A0A037ZG69</accession>
<dbReference type="Gene3D" id="3.40.50.2300">
    <property type="match status" value="2"/>
</dbReference>
<dbReference type="Pfam" id="PF00356">
    <property type="entry name" value="LacI"/>
    <property type="match status" value="1"/>
</dbReference>
<dbReference type="GO" id="GO:0000976">
    <property type="term" value="F:transcription cis-regulatory region binding"/>
    <property type="evidence" value="ECO:0007669"/>
    <property type="project" value="TreeGrafter"/>
</dbReference>
<reference evidence="5 6" key="1">
    <citation type="submission" date="2014-03" db="EMBL/GenBank/DDBJ databases">
        <title>Draft Genome Sequence of Actibacterium mucosum KCTC 23349, a Marine Alphaproteobacterium with Complex Ionic Requirements Isolated from Mediterranean Seawater at Malvarrosa Beach, Valencia, Spain.</title>
        <authorList>
            <person name="Arahal D.R."/>
            <person name="Shao Z."/>
            <person name="Lai Q."/>
            <person name="Pujalte M.J."/>
        </authorList>
    </citation>
    <scope>NUCLEOTIDE SEQUENCE [LARGE SCALE GENOMIC DNA]</scope>
    <source>
        <strain evidence="5 6">KCTC 23349</strain>
    </source>
</reference>
<keyword evidence="6" id="KW-1185">Reference proteome</keyword>
<proteinExistence type="predicted"/>
<keyword evidence="3" id="KW-0804">Transcription</keyword>
<evidence type="ECO:0000256" key="3">
    <source>
        <dbReference type="ARBA" id="ARBA00023163"/>
    </source>
</evidence>
<feature type="domain" description="HTH lacI-type" evidence="4">
    <location>
        <begin position="9"/>
        <end position="63"/>
    </location>
</feature>
<organism evidence="5 6">
    <name type="scientific">Actibacterium mucosum KCTC 23349</name>
    <dbReference type="NCBI Taxonomy" id="1454373"/>
    <lineage>
        <taxon>Bacteria</taxon>
        <taxon>Pseudomonadati</taxon>
        <taxon>Pseudomonadota</taxon>
        <taxon>Alphaproteobacteria</taxon>
        <taxon>Rhodobacterales</taxon>
        <taxon>Roseobacteraceae</taxon>
        <taxon>Actibacterium</taxon>
    </lineage>
</organism>
<dbReference type="PANTHER" id="PTHR30146">
    <property type="entry name" value="LACI-RELATED TRANSCRIPTIONAL REPRESSOR"/>
    <property type="match status" value="1"/>
</dbReference>
<keyword evidence="2" id="KW-0238">DNA-binding</keyword>
<dbReference type="CDD" id="cd01575">
    <property type="entry name" value="PBP1_GntR"/>
    <property type="match status" value="1"/>
</dbReference>
<evidence type="ECO:0000313" key="5">
    <source>
        <dbReference type="EMBL" id="KAJ54618.1"/>
    </source>
</evidence>
<comment type="caution">
    <text evidence="5">The sequence shown here is derived from an EMBL/GenBank/DDBJ whole genome shotgun (WGS) entry which is preliminary data.</text>
</comment>
<dbReference type="Gene3D" id="1.10.260.40">
    <property type="entry name" value="lambda repressor-like DNA-binding domains"/>
    <property type="match status" value="1"/>
</dbReference>
<dbReference type="InterPro" id="IPR010982">
    <property type="entry name" value="Lambda_DNA-bd_dom_sf"/>
</dbReference>
<dbReference type="InterPro" id="IPR000843">
    <property type="entry name" value="HTH_LacI"/>
</dbReference>
<dbReference type="Pfam" id="PF00532">
    <property type="entry name" value="Peripla_BP_1"/>
    <property type="match status" value="1"/>
</dbReference>
<dbReference type="SMART" id="SM00354">
    <property type="entry name" value="HTH_LACI"/>
    <property type="match status" value="1"/>
</dbReference>
<dbReference type="SUPFAM" id="SSF47413">
    <property type="entry name" value="lambda repressor-like DNA-binding domains"/>
    <property type="match status" value="1"/>
</dbReference>
<keyword evidence="1" id="KW-0805">Transcription regulation</keyword>
<evidence type="ECO:0000259" key="4">
    <source>
        <dbReference type="PROSITE" id="PS50932"/>
    </source>
</evidence>
<dbReference type="STRING" id="1454373.ACMU_15990"/>
<dbReference type="GO" id="GO:0003700">
    <property type="term" value="F:DNA-binding transcription factor activity"/>
    <property type="evidence" value="ECO:0007669"/>
    <property type="project" value="TreeGrafter"/>
</dbReference>
<dbReference type="InterPro" id="IPR001761">
    <property type="entry name" value="Peripla_BP/Lac1_sug-bd_dom"/>
</dbReference>
<name>A0A037ZG69_9RHOB</name>
<dbReference type="EMBL" id="JFKE01000006">
    <property type="protein sequence ID" value="KAJ54618.1"/>
    <property type="molecule type" value="Genomic_DNA"/>
</dbReference>
<evidence type="ECO:0000256" key="2">
    <source>
        <dbReference type="ARBA" id="ARBA00023125"/>
    </source>
</evidence>
<dbReference type="PANTHER" id="PTHR30146:SF33">
    <property type="entry name" value="TRANSCRIPTIONAL REGULATOR"/>
    <property type="match status" value="1"/>
</dbReference>
<dbReference type="PROSITE" id="PS50932">
    <property type="entry name" value="HTH_LACI_2"/>
    <property type="match status" value="1"/>
</dbReference>
<gene>
    <name evidence="5" type="ORF">ACMU_15990</name>
</gene>
<dbReference type="InterPro" id="IPR028082">
    <property type="entry name" value="Peripla_BP_I"/>
</dbReference>
<sequence length="335" mass="36342">MSKRNSDRAGLREVAAAAGVSMMTVSRAIRGIEGVSDKKRAEILRVAKRLNYSPNLNARSLVAEASDLVGISLPTLYNDVFAGMLAGMRNTITNAGFATVLDTTNYDLDVELDWVQRVLSWRPAAMVLTGVHHHPELRDTLRQAEIPTLEIWDVTADPIDLCVGLDHRNAGLVAGNYARKLGYKRPAFVGAPRGIDLRAEKRVEGLRTAFDTHLPAERVDDPNSYAAGAEGVRRLLDRDPRPDVLFFLNDHLAFGGMMAAQAAGLDVPGDIGIVGFNALDLTTALPVALTTIQTPRRQIGVTGARNLLARIKGLSPDRTVQLPVELLQGATTRLQ</sequence>
<evidence type="ECO:0000256" key="1">
    <source>
        <dbReference type="ARBA" id="ARBA00023015"/>
    </source>
</evidence>